<keyword evidence="3" id="KW-1185">Reference proteome</keyword>
<dbReference type="RefSeq" id="WP_092910002.1">
    <property type="nucleotide sequence ID" value="NZ_CP136592.1"/>
</dbReference>
<dbReference type="AlphaFoldDB" id="A0A1I5L2Y3"/>
<name>A0A1I5L2Y3_9BACT</name>
<keyword evidence="2" id="KW-0808">Transferase</keyword>
<dbReference type="PANTHER" id="PTHR12526">
    <property type="entry name" value="GLYCOSYLTRANSFERASE"/>
    <property type="match status" value="1"/>
</dbReference>
<dbReference type="InterPro" id="IPR001296">
    <property type="entry name" value="Glyco_trans_1"/>
</dbReference>
<dbReference type="Gene3D" id="3.40.50.2000">
    <property type="entry name" value="Glycogen Phosphorylase B"/>
    <property type="match status" value="2"/>
</dbReference>
<protein>
    <submittedName>
        <fullName evidence="2">Glycosyltransferase involved in cell wall bisynthesis</fullName>
    </submittedName>
</protein>
<sequence>MKIGILFHSLDRFAGGVDNRLSDLEISFPENLQREFLLFKKSVSLPHKGDITFVQSLKIPSWILKNKLTLKPFAIFFGFLNLFIRIYSTRRLIEQKKFDKILAIDDYFVLIAILATFRKNICIIASVRNNWDDMYNGTLIHLLPDFMYKRVLPFLMRKYVKHVHTVSKCLSNELKKNYNIKQCIYIYNLFDIKKIQLKAKDQIEIKEPFLINIGHFNRQKNQKDLLKTYYILKKEFEIKHKLLLIGDGSLKKDIIKEVEFYNLTDEVIFLNQKDNPYKYLKRASLYLSTSLFEGLPAVFIESIILEVPIVTYNFKCGANELAIHLTDKNPKSLAIKANEVLQDISLQKSSILFGKKIIEQELQKEKIINKWMELFKC</sequence>
<proteinExistence type="predicted"/>
<evidence type="ECO:0000259" key="1">
    <source>
        <dbReference type="Pfam" id="PF00534"/>
    </source>
</evidence>
<gene>
    <name evidence="2" type="ORF">SAMN05216234_10217</name>
</gene>
<dbReference type="EMBL" id="FOXB01000002">
    <property type="protein sequence ID" value="SFO91710.1"/>
    <property type="molecule type" value="Genomic_DNA"/>
</dbReference>
<dbReference type="GO" id="GO:0016757">
    <property type="term" value="F:glycosyltransferase activity"/>
    <property type="evidence" value="ECO:0007669"/>
    <property type="project" value="InterPro"/>
</dbReference>
<feature type="domain" description="Glycosyl transferase family 1" evidence="1">
    <location>
        <begin position="197"/>
        <end position="346"/>
    </location>
</feature>
<evidence type="ECO:0000313" key="3">
    <source>
        <dbReference type="Proteomes" id="UP000199227"/>
    </source>
</evidence>
<evidence type="ECO:0000313" key="2">
    <source>
        <dbReference type="EMBL" id="SFO91710.1"/>
    </source>
</evidence>
<organism evidence="2 3">
    <name type="scientific">Hydrogenimonas thermophila</name>
    <dbReference type="NCBI Taxonomy" id="223786"/>
    <lineage>
        <taxon>Bacteria</taxon>
        <taxon>Pseudomonadati</taxon>
        <taxon>Campylobacterota</taxon>
        <taxon>Epsilonproteobacteria</taxon>
        <taxon>Campylobacterales</taxon>
        <taxon>Hydrogenimonadaceae</taxon>
        <taxon>Hydrogenimonas</taxon>
    </lineage>
</organism>
<dbReference type="Pfam" id="PF00534">
    <property type="entry name" value="Glycos_transf_1"/>
    <property type="match status" value="1"/>
</dbReference>
<accession>A0A1I5L2Y3</accession>
<dbReference type="STRING" id="223786.SAMN05216234_10217"/>
<dbReference type="OrthoDB" id="1522162at2"/>
<dbReference type="SUPFAM" id="SSF53756">
    <property type="entry name" value="UDP-Glycosyltransferase/glycogen phosphorylase"/>
    <property type="match status" value="1"/>
</dbReference>
<dbReference type="Proteomes" id="UP000199227">
    <property type="component" value="Unassembled WGS sequence"/>
</dbReference>
<dbReference type="PANTHER" id="PTHR12526:SF630">
    <property type="entry name" value="GLYCOSYLTRANSFERASE"/>
    <property type="match status" value="1"/>
</dbReference>
<reference evidence="2 3" key="1">
    <citation type="submission" date="2016-10" db="EMBL/GenBank/DDBJ databases">
        <authorList>
            <person name="de Groot N.N."/>
        </authorList>
    </citation>
    <scope>NUCLEOTIDE SEQUENCE [LARGE SCALE GENOMIC DNA]</scope>
    <source>
        <strain evidence="2 3">EP1-55-1</strain>
    </source>
</reference>